<accession>A0A8S9M4M6</accession>
<evidence type="ECO:0000313" key="2">
    <source>
        <dbReference type="EMBL" id="KAF2612949.1"/>
    </source>
</evidence>
<evidence type="ECO:0000256" key="1">
    <source>
        <dbReference type="SAM" id="MobiDB-lite"/>
    </source>
</evidence>
<proteinExistence type="predicted"/>
<feature type="region of interest" description="Disordered" evidence="1">
    <location>
        <begin position="1"/>
        <end position="27"/>
    </location>
</feature>
<protein>
    <submittedName>
        <fullName evidence="2">Uncharacterized protein</fullName>
    </submittedName>
</protein>
<gene>
    <name evidence="2" type="ORF">F2Q70_00012271</name>
</gene>
<organism evidence="2">
    <name type="scientific">Brassica cretica</name>
    <name type="common">Mustard</name>
    <dbReference type="NCBI Taxonomy" id="69181"/>
    <lineage>
        <taxon>Eukaryota</taxon>
        <taxon>Viridiplantae</taxon>
        <taxon>Streptophyta</taxon>
        <taxon>Embryophyta</taxon>
        <taxon>Tracheophyta</taxon>
        <taxon>Spermatophyta</taxon>
        <taxon>Magnoliopsida</taxon>
        <taxon>eudicotyledons</taxon>
        <taxon>Gunneridae</taxon>
        <taxon>Pentapetalae</taxon>
        <taxon>rosids</taxon>
        <taxon>malvids</taxon>
        <taxon>Brassicales</taxon>
        <taxon>Brassicaceae</taxon>
        <taxon>Brassiceae</taxon>
        <taxon>Brassica</taxon>
    </lineage>
</organism>
<reference evidence="2" key="1">
    <citation type="submission" date="2019-12" db="EMBL/GenBank/DDBJ databases">
        <title>Genome sequencing and annotation of Brassica cretica.</title>
        <authorList>
            <person name="Studholme D.J."/>
            <person name="Sarris P.F."/>
        </authorList>
    </citation>
    <scope>NUCLEOTIDE SEQUENCE</scope>
    <source>
        <strain evidence="2">PFS-102/07</strain>
        <tissue evidence="2">Leaf</tissue>
    </source>
</reference>
<comment type="caution">
    <text evidence="2">The sequence shown here is derived from an EMBL/GenBank/DDBJ whole genome shotgun (WGS) entry which is preliminary data.</text>
</comment>
<sequence>MLKFVNRSTRTRPAAAQMGRDPRVMTQIPSSTGNSVRYVISATINMTTWMNVCFDWGLGEWGLKVKDTQMSRFSFSIPSVSASLKPQEHLQH</sequence>
<name>A0A8S9M4M6_BRACR</name>
<dbReference type="EMBL" id="QGKY02000089">
    <property type="protein sequence ID" value="KAF2612949.1"/>
    <property type="molecule type" value="Genomic_DNA"/>
</dbReference>
<dbReference type="AlphaFoldDB" id="A0A8S9M4M6"/>